<reference evidence="1 2" key="1">
    <citation type="submission" date="2012-10" db="EMBL/GenBank/DDBJ databases">
        <title>Genome sequencing and analysis of entomopathogenic fungi Beauveria bassiana D1-5.</title>
        <authorList>
            <person name="Li Q."/>
            <person name="Wang L."/>
            <person name="Zhang Z."/>
            <person name="Wang Q."/>
            <person name="Ren J."/>
            <person name="Wang M."/>
            <person name="Xu W."/>
            <person name="Wang J."/>
            <person name="Lu Y."/>
            <person name="Du Q."/>
            <person name="Sun Z."/>
        </authorList>
    </citation>
    <scope>NUCLEOTIDE SEQUENCE [LARGE SCALE GENOMIC DNA]</scope>
    <source>
        <strain evidence="1 2">D1-5</strain>
    </source>
</reference>
<dbReference type="Proteomes" id="UP000030106">
    <property type="component" value="Unassembled WGS sequence"/>
</dbReference>
<evidence type="ECO:0000313" key="1">
    <source>
        <dbReference type="EMBL" id="KGQ02936.1"/>
    </source>
</evidence>
<dbReference type="AlphaFoldDB" id="A0A0A2V542"/>
<evidence type="ECO:0000313" key="2">
    <source>
        <dbReference type="Proteomes" id="UP000030106"/>
    </source>
</evidence>
<sequence length="78" mass="8660">MNSSDQCGLGRERDLIVEYFFEMRVLCVLSMAYVLCRGQQQRALDVPRSHSKKTVEKLTAVQAEAETVGVEAGKHSAS</sequence>
<gene>
    <name evidence="1" type="ORF">BBAD15_g11843</name>
</gene>
<proteinExistence type="predicted"/>
<accession>A0A0A2V542</accession>
<name>A0A0A2V542_BEABA</name>
<protein>
    <submittedName>
        <fullName evidence="1">Uncharacterized protein</fullName>
    </submittedName>
</protein>
<dbReference type="EMBL" id="ANFO01001318">
    <property type="protein sequence ID" value="KGQ02936.1"/>
    <property type="molecule type" value="Genomic_DNA"/>
</dbReference>
<comment type="caution">
    <text evidence="1">The sequence shown here is derived from an EMBL/GenBank/DDBJ whole genome shotgun (WGS) entry which is preliminary data.</text>
</comment>
<organism evidence="1 2">
    <name type="scientific">Beauveria bassiana D1-5</name>
    <dbReference type="NCBI Taxonomy" id="1245745"/>
    <lineage>
        <taxon>Eukaryota</taxon>
        <taxon>Fungi</taxon>
        <taxon>Dikarya</taxon>
        <taxon>Ascomycota</taxon>
        <taxon>Pezizomycotina</taxon>
        <taxon>Sordariomycetes</taxon>
        <taxon>Hypocreomycetidae</taxon>
        <taxon>Hypocreales</taxon>
        <taxon>Cordycipitaceae</taxon>
        <taxon>Beauveria</taxon>
    </lineage>
</organism>
<dbReference type="HOGENOM" id="CLU_2621662_0_0_1"/>